<dbReference type="EMBL" id="JAAVJH010000002">
    <property type="protein sequence ID" value="NJR77595.1"/>
    <property type="molecule type" value="Genomic_DNA"/>
</dbReference>
<organism evidence="5 6">
    <name type="scientific">Sphingomonas corticis</name>
    <dbReference type="NCBI Taxonomy" id="2722791"/>
    <lineage>
        <taxon>Bacteria</taxon>
        <taxon>Pseudomonadati</taxon>
        <taxon>Pseudomonadota</taxon>
        <taxon>Alphaproteobacteria</taxon>
        <taxon>Sphingomonadales</taxon>
        <taxon>Sphingomonadaceae</taxon>
        <taxon>Sphingomonas</taxon>
    </lineage>
</organism>
<dbReference type="Proteomes" id="UP000732399">
    <property type="component" value="Unassembled WGS sequence"/>
</dbReference>
<feature type="signal peptide" evidence="4">
    <location>
        <begin position="1"/>
        <end position="19"/>
    </location>
</feature>
<feature type="repeat" description="ANK" evidence="3">
    <location>
        <begin position="125"/>
        <end position="157"/>
    </location>
</feature>
<dbReference type="InterPro" id="IPR036770">
    <property type="entry name" value="Ankyrin_rpt-contain_sf"/>
</dbReference>
<comment type="caution">
    <text evidence="5">The sequence shown here is derived from an EMBL/GenBank/DDBJ whole genome shotgun (WGS) entry which is preliminary data.</text>
</comment>
<dbReference type="PANTHER" id="PTHR24171:SF8">
    <property type="entry name" value="BRCA1-ASSOCIATED RING DOMAIN PROTEIN 1"/>
    <property type="match status" value="1"/>
</dbReference>
<feature type="repeat" description="ANK" evidence="3">
    <location>
        <begin position="59"/>
        <end position="91"/>
    </location>
</feature>
<accession>A0ABX1CHW3</accession>
<dbReference type="SMART" id="SM00248">
    <property type="entry name" value="ANK"/>
    <property type="match status" value="3"/>
</dbReference>
<dbReference type="Pfam" id="PF12796">
    <property type="entry name" value="Ank_2"/>
    <property type="match status" value="1"/>
</dbReference>
<dbReference type="Gene3D" id="1.25.40.20">
    <property type="entry name" value="Ankyrin repeat-containing domain"/>
    <property type="match status" value="1"/>
</dbReference>
<feature type="chain" id="PRO_5045971514" evidence="4">
    <location>
        <begin position="20"/>
        <end position="195"/>
    </location>
</feature>
<keyword evidence="6" id="KW-1185">Reference proteome</keyword>
<evidence type="ECO:0000256" key="1">
    <source>
        <dbReference type="ARBA" id="ARBA00022737"/>
    </source>
</evidence>
<evidence type="ECO:0000256" key="2">
    <source>
        <dbReference type="ARBA" id="ARBA00023043"/>
    </source>
</evidence>
<proteinExistence type="predicted"/>
<keyword evidence="2 3" id="KW-0040">ANK repeat</keyword>
<gene>
    <name evidence="5" type="ORF">HBH26_03065</name>
</gene>
<dbReference type="InterPro" id="IPR002110">
    <property type="entry name" value="Ankyrin_rpt"/>
</dbReference>
<name>A0ABX1CHW3_9SPHN</name>
<evidence type="ECO:0000256" key="3">
    <source>
        <dbReference type="PROSITE-ProRule" id="PRU00023"/>
    </source>
</evidence>
<evidence type="ECO:0000313" key="6">
    <source>
        <dbReference type="Proteomes" id="UP000732399"/>
    </source>
</evidence>
<dbReference type="RefSeq" id="WP_168133143.1">
    <property type="nucleotide sequence ID" value="NZ_JAAVJH010000002.1"/>
</dbReference>
<dbReference type="PROSITE" id="PS50297">
    <property type="entry name" value="ANK_REP_REGION"/>
    <property type="match status" value="3"/>
</dbReference>
<dbReference type="SUPFAM" id="SSF48403">
    <property type="entry name" value="Ankyrin repeat"/>
    <property type="match status" value="1"/>
</dbReference>
<protein>
    <submittedName>
        <fullName evidence="5">Ankyrin repeat domain-containing protein</fullName>
    </submittedName>
</protein>
<dbReference type="PROSITE" id="PS50088">
    <property type="entry name" value="ANK_REPEAT"/>
    <property type="match status" value="3"/>
</dbReference>
<keyword evidence="1" id="KW-0677">Repeat</keyword>
<evidence type="ECO:0000256" key="4">
    <source>
        <dbReference type="SAM" id="SignalP"/>
    </source>
</evidence>
<evidence type="ECO:0000313" key="5">
    <source>
        <dbReference type="EMBL" id="NJR77595.1"/>
    </source>
</evidence>
<reference evidence="5 6" key="1">
    <citation type="submission" date="2020-03" db="EMBL/GenBank/DDBJ databases">
        <authorList>
            <person name="Wang L."/>
            <person name="He N."/>
            <person name="Li Y."/>
            <person name="Fang Y."/>
            <person name="Zhang F."/>
        </authorList>
    </citation>
    <scope>NUCLEOTIDE SEQUENCE [LARGE SCALE GENOMIC DNA]</scope>
    <source>
        <strain evidence="5 6">36D10-4-7</strain>
    </source>
</reference>
<dbReference type="PANTHER" id="PTHR24171">
    <property type="entry name" value="ANKYRIN REPEAT DOMAIN-CONTAINING PROTEIN 39-RELATED"/>
    <property type="match status" value="1"/>
</dbReference>
<sequence length="195" mass="20736">MRLRLALVPLLLLAAPAAAQQQSQSYKFLEAVRKADGNTVISILDQPGQTIINTRDISTGEGALHIVAKRGDTTYLNYLLSRGADANMRDAQGNTAMMLAVEGGHIDAIEILAKKRANANLGNKMGETPLLRAVQRRDLTLVRAVLAAGGDPDQTDYNGTTARSYATADTRSGAIAKVLAETPKKTRAAVSGPRL</sequence>
<feature type="repeat" description="ANK" evidence="3">
    <location>
        <begin position="92"/>
        <end position="124"/>
    </location>
</feature>
<keyword evidence="4" id="KW-0732">Signal</keyword>